<dbReference type="GO" id="GO:0030288">
    <property type="term" value="C:outer membrane-bounded periplasmic space"/>
    <property type="evidence" value="ECO:0007669"/>
    <property type="project" value="TreeGrafter"/>
</dbReference>
<dbReference type="AlphaFoldDB" id="A0A2S9SJM5"/>
<dbReference type="Gene3D" id="2.30.42.10">
    <property type="match status" value="1"/>
</dbReference>
<dbReference type="CDD" id="cd06782">
    <property type="entry name" value="cpPDZ_CPP-like"/>
    <property type="match status" value="1"/>
</dbReference>
<evidence type="ECO:0000313" key="7">
    <source>
        <dbReference type="Proteomes" id="UP000238649"/>
    </source>
</evidence>
<evidence type="ECO:0000259" key="5">
    <source>
        <dbReference type="PROSITE" id="PS50106"/>
    </source>
</evidence>
<dbReference type="PROSITE" id="PS50106">
    <property type="entry name" value="PDZ"/>
    <property type="match status" value="1"/>
</dbReference>
<evidence type="ECO:0000256" key="1">
    <source>
        <dbReference type="ARBA" id="ARBA00009179"/>
    </source>
</evidence>
<protein>
    <submittedName>
        <fullName evidence="6">Peptidase S41</fullName>
    </submittedName>
</protein>
<dbReference type="SMART" id="SM00228">
    <property type="entry name" value="PDZ"/>
    <property type="match status" value="1"/>
</dbReference>
<reference evidence="6 7" key="1">
    <citation type="submission" date="2017-09" db="EMBL/GenBank/DDBJ databases">
        <title>Reassesment of A. cryaerophilus.</title>
        <authorList>
            <person name="Perez-Cataluna A."/>
            <person name="Collado L."/>
            <person name="Salgado O."/>
            <person name="Lefinanco V."/>
            <person name="Figueras M.J."/>
        </authorList>
    </citation>
    <scope>NUCLEOTIDE SEQUENCE [LARGE SCALE GENOMIC DNA]</scope>
    <source>
        <strain evidence="6 7">LMG 9871</strain>
    </source>
</reference>
<keyword evidence="2" id="KW-0645">Protease</keyword>
<name>A0A2S9SJM5_9BACT</name>
<dbReference type="InterPro" id="IPR036034">
    <property type="entry name" value="PDZ_sf"/>
</dbReference>
<evidence type="ECO:0000313" key="6">
    <source>
        <dbReference type="EMBL" id="PRM86788.1"/>
    </source>
</evidence>
<dbReference type="InterPro" id="IPR001478">
    <property type="entry name" value="PDZ"/>
</dbReference>
<feature type="non-terminal residue" evidence="6">
    <location>
        <position position="1"/>
    </location>
</feature>
<feature type="domain" description="PDZ" evidence="5">
    <location>
        <begin position="23"/>
        <end position="79"/>
    </location>
</feature>
<dbReference type="OrthoDB" id="9812068at2"/>
<organism evidence="6 7">
    <name type="scientific">Aliarcobacter cryaerophilus</name>
    <dbReference type="NCBI Taxonomy" id="28198"/>
    <lineage>
        <taxon>Bacteria</taxon>
        <taxon>Pseudomonadati</taxon>
        <taxon>Campylobacterota</taxon>
        <taxon>Epsilonproteobacteria</taxon>
        <taxon>Campylobacterales</taxon>
        <taxon>Arcobacteraceae</taxon>
        <taxon>Aliarcobacter</taxon>
    </lineage>
</organism>
<dbReference type="GO" id="GO:0007165">
    <property type="term" value="P:signal transduction"/>
    <property type="evidence" value="ECO:0007669"/>
    <property type="project" value="TreeGrafter"/>
</dbReference>
<dbReference type="EMBL" id="NXGH01000172">
    <property type="protein sequence ID" value="PRM86788.1"/>
    <property type="molecule type" value="Genomic_DNA"/>
</dbReference>
<dbReference type="SUPFAM" id="SSF50156">
    <property type="entry name" value="PDZ domain-like"/>
    <property type="match status" value="1"/>
</dbReference>
<accession>A0A2S9SJM5</accession>
<evidence type="ECO:0000256" key="3">
    <source>
        <dbReference type="ARBA" id="ARBA00022801"/>
    </source>
</evidence>
<sequence length="144" mass="15488">YTTYLDPEEVEKFYDNLSGNIGGGIGAEIGIKDDRVSIIRTLEGTPARKAGLMAGDAFISVNGADASDWTVEQTVDTIRGDVGTTVKITVLRGNEQKEVTVTRAEISTPSVESEVDDGIGTLTISRFDEETGRLARSAAEDFKR</sequence>
<dbReference type="FunFam" id="2.30.42.10:FF:000063">
    <property type="entry name" value="Peptidase, S41 family"/>
    <property type="match status" value="1"/>
</dbReference>
<dbReference type="Pfam" id="PF00595">
    <property type="entry name" value="PDZ"/>
    <property type="match status" value="1"/>
</dbReference>
<dbReference type="PANTHER" id="PTHR32060">
    <property type="entry name" value="TAIL-SPECIFIC PROTEASE"/>
    <property type="match status" value="1"/>
</dbReference>
<dbReference type="RefSeq" id="WP_123058293.1">
    <property type="nucleotide sequence ID" value="NZ_NXGH01000172.1"/>
</dbReference>
<dbReference type="GO" id="GO:0006508">
    <property type="term" value="P:proteolysis"/>
    <property type="evidence" value="ECO:0007669"/>
    <property type="project" value="UniProtKB-KW"/>
</dbReference>
<gene>
    <name evidence="6" type="ORF">CJ671_11140</name>
</gene>
<dbReference type="GO" id="GO:0008236">
    <property type="term" value="F:serine-type peptidase activity"/>
    <property type="evidence" value="ECO:0007669"/>
    <property type="project" value="UniProtKB-KW"/>
</dbReference>
<keyword evidence="4" id="KW-0720">Serine protease</keyword>
<evidence type="ECO:0000256" key="2">
    <source>
        <dbReference type="ARBA" id="ARBA00022670"/>
    </source>
</evidence>
<proteinExistence type="inferred from homology"/>
<dbReference type="PANTHER" id="PTHR32060:SF30">
    <property type="entry name" value="CARBOXY-TERMINAL PROCESSING PROTEASE CTPA"/>
    <property type="match status" value="1"/>
</dbReference>
<keyword evidence="3" id="KW-0378">Hydrolase</keyword>
<evidence type="ECO:0000256" key="4">
    <source>
        <dbReference type="ARBA" id="ARBA00022825"/>
    </source>
</evidence>
<comment type="similarity">
    <text evidence="1">Belongs to the peptidase S41A family.</text>
</comment>
<dbReference type="Proteomes" id="UP000238649">
    <property type="component" value="Unassembled WGS sequence"/>
</dbReference>
<dbReference type="GO" id="GO:0004175">
    <property type="term" value="F:endopeptidase activity"/>
    <property type="evidence" value="ECO:0007669"/>
    <property type="project" value="TreeGrafter"/>
</dbReference>
<feature type="non-terminal residue" evidence="6">
    <location>
        <position position="144"/>
    </location>
</feature>
<comment type="caution">
    <text evidence="6">The sequence shown here is derived from an EMBL/GenBank/DDBJ whole genome shotgun (WGS) entry which is preliminary data.</text>
</comment>